<evidence type="ECO:0000256" key="3">
    <source>
        <dbReference type="ARBA" id="ARBA00006300"/>
    </source>
</evidence>
<dbReference type="HAMAP" id="MF_00412">
    <property type="entry name" value="ProA"/>
    <property type="match status" value="1"/>
</dbReference>
<dbReference type="InterPro" id="IPR036393">
    <property type="entry name" value="AceGlu_kinase-like_sf"/>
</dbReference>
<dbReference type="InterPro" id="IPR016163">
    <property type="entry name" value="Ald_DH_C"/>
</dbReference>
<dbReference type="InterPro" id="IPR016161">
    <property type="entry name" value="Ald_DH/histidinol_DH"/>
</dbReference>
<evidence type="ECO:0000256" key="17">
    <source>
        <dbReference type="PIRNR" id="PIRNR036429"/>
    </source>
</evidence>
<evidence type="ECO:0000256" key="13">
    <source>
        <dbReference type="ARBA" id="ARBA00023002"/>
    </source>
</evidence>
<keyword evidence="5" id="KW-0963">Cytoplasm</keyword>
<keyword evidence="14" id="KW-0511">Multifunctional enzyme</keyword>
<evidence type="ECO:0000313" key="21">
    <source>
        <dbReference type="EMBL" id="KAJ7390703.1"/>
    </source>
</evidence>
<dbReference type="InterPro" id="IPR041744">
    <property type="entry name" value="G5K_ProBA"/>
</dbReference>
<dbReference type="InterPro" id="IPR015590">
    <property type="entry name" value="Aldehyde_DH_dom"/>
</dbReference>
<dbReference type="FunFam" id="3.40.309.10:FF:000015">
    <property type="entry name" value="Delta-1-pyrroline-5-carboxylate synthase"/>
    <property type="match status" value="1"/>
</dbReference>
<keyword evidence="13 17" id="KW-0560">Oxidoreductase</keyword>
<dbReference type="NCBIfam" id="TIGR01092">
    <property type="entry name" value="P5CS"/>
    <property type="match status" value="1"/>
</dbReference>
<sequence length="793" mass="86755">MRVVNGNYFVRNFPLRCSKLWYHKRSYSMLDRGNTSLQYSNTGRGIAFRSELKRKAKRVVVKLGSAVITRDDECGVALGRLASIVEQVSELQNAGRQMLLVTSGAVAFGKQKLRHEILLSQSVRQTLKPQDFLKSRPYIEPRACAAVGQGGLLSLYEAMFQQYGLTCGQVLVTKQDVHNKYSLDNLRSTVEELISMNCIPIINENDVVASPPDLDLDLAGVISVKDNDTLSSLLSVELKADLLLMLSDVQGIYSGPPDVPESRLLDTFRPTDVSNIEFGDKSRVGRGGMESKVKAAAWALERGTSVVIANGTSSDYVIRQVVDGRKVGTFFTMVEETGPSVENQAAGARKGGRALQSLTADQRGRIIYKLADLLIERKDQILDANSKDLEDARFQGQLTAPMMARLLLTPSKLEGLAQGLRQIADSSHNILGRVIKRTKIANGLELKQETVPIGVLLVIFESRPDALVQVAALAISTANGLLLKGGKEAYHSNKCLHSLVEEALAIYVPPETVSLVSTREDVNDLLQLDKYVDLIIPRGSSEMIERIQSESKGIPVLGHAEGICHVYIDKDADLEMATNIVVDSKCDYPAACNAMETLLVHRDLIRSSFLDRLLKALREKGVIVHAGPNLVKTLPLTPAAAKSMKKEYSGLECAIEVVRNTEEAIEHIHQFGSSHTDVIVTDNRETAEHFLTAVDSACVFHNSSTRFSDGYRFGLGAEVGISTGRIHARGPVGVEGLLTTRWVLTGQGHTVADFADGGSLKYLHEALPLEEVPWESSDEESIEDTGDGEVIQK</sequence>
<dbReference type="Gene3D" id="3.40.605.10">
    <property type="entry name" value="Aldehyde Dehydrogenase, Chain A, domain 1"/>
    <property type="match status" value="1"/>
</dbReference>
<evidence type="ECO:0000256" key="2">
    <source>
        <dbReference type="ARBA" id="ARBA00005185"/>
    </source>
</evidence>
<dbReference type="GO" id="GO:0005524">
    <property type="term" value="F:ATP binding"/>
    <property type="evidence" value="ECO:0007669"/>
    <property type="project" value="UniProtKB-UniRule"/>
</dbReference>
<comment type="catalytic activity">
    <reaction evidence="16 17">
        <text>L-glutamate + ATP = L-glutamyl 5-phosphate + ADP</text>
        <dbReference type="Rhea" id="RHEA:14877"/>
        <dbReference type="ChEBI" id="CHEBI:29985"/>
        <dbReference type="ChEBI" id="CHEBI:30616"/>
        <dbReference type="ChEBI" id="CHEBI:58274"/>
        <dbReference type="ChEBI" id="CHEBI:456216"/>
        <dbReference type="EC" id="2.7.2.11"/>
    </reaction>
</comment>
<feature type="compositionally biased region" description="Acidic residues" evidence="18">
    <location>
        <begin position="773"/>
        <end position="787"/>
    </location>
</feature>
<evidence type="ECO:0000256" key="15">
    <source>
        <dbReference type="ARBA" id="ARBA00049024"/>
    </source>
</evidence>
<dbReference type="Pfam" id="PF00696">
    <property type="entry name" value="AA_kinase"/>
    <property type="match status" value="1"/>
</dbReference>
<name>A0A9X0D9M2_9CNID</name>
<comment type="pathway">
    <text evidence="2 17">Amino-acid biosynthesis; L-proline biosynthesis; L-glutamate 5-semialdehyde from L-glutamate: step 1/2.</text>
</comment>
<dbReference type="CDD" id="cd04256">
    <property type="entry name" value="AAK_P5CS_ProBA"/>
    <property type="match status" value="1"/>
</dbReference>
<dbReference type="InterPro" id="IPR020593">
    <property type="entry name" value="G-glutamylP_reductase_CS"/>
</dbReference>
<keyword evidence="7 17" id="KW-0641">Proline biosynthesis</keyword>
<protein>
    <recommendedName>
        <fullName evidence="17">Delta-1-pyrroline-5-carboxylate synthase</fullName>
    </recommendedName>
    <domain>
        <recommendedName>
            <fullName evidence="17">Glutamate 5-kinase</fullName>
            <shortName evidence="17">GK</shortName>
            <ecNumber evidence="17">2.7.2.11</ecNumber>
        </recommendedName>
        <alternativeName>
            <fullName evidence="17">Gamma-glutamyl kinase</fullName>
        </alternativeName>
    </domain>
    <domain>
        <recommendedName>
            <fullName evidence="17">Gamma-glutamyl phosphate reductase</fullName>
            <shortName evidence="17">GPR</shortName>
            <ecNumber evidence="17">1.2.1.41</ecNumber>
        </recommendedName>
        <alternativeName>
            <fullName evidence="17">Glutamate-5-semialdehyde dehydrogenase</fullName>
        </alternativeName>
        <alternativeName>
            <fullName evidence="17">Glutamyl-gamma-semialdehyde dehydrogenase</fullName>
        </alternativeName>
    </domain>
</protein>
<dbReference type="InterPro" id="IPR001057">
    <property type="entry name" value="Glu/AcGlu_kinase"/>
</dbReference>
<dbReference type="GO" id="GO:0004349">
    <property type="term" value="F:glutamate 5-kinase activity"/>
    <property type="evidence" value="ECO:0007669"/>
    <property type="project" value="UniProtKB-UniRule"/>
</dbReference>
<evidence type="ECO:0000256" key="6">
    <source>
        <dbReference type="ARBA" id="ARBA00022605"/>
    </source>
</evidence>
<dbReference type="PANTHER" id="PTHR11063">
    <property type="entry name" value="GLUTAMATE SEMIALDEHYDE DEHYDROGENASE"/>
    <property type="match status" value="1"/>
</dbReference>
<dbReference type="Gene3D" id="3.40.309.10">
    <property type="entry name" value="Aldehyde Dehydrogenase, Chain A, domain 2"/>
    <property type="match status" value="1"/>
</dbReference>
<feature type="domain" description="Aldehyde dehydrogenase" evidence="19">
    <location>
        <begin position="333"/>
        <end position="619"/>
    </location>
</feature>
<dbReference type="PROSITE" id="PS00902">
    <property type="entry name" value="GLUTAMATE_5_KINASE"/>
    <property type="match status" value="1"/>
</dbReference>
<dbReference type="SUPFAM" id="SSF53720">
    <property type="entry name" value="ALDH-like"/>
    <property type="match status" value="1"/>
</dbReference>
<evidence type="ECO:0000256" key="7">
    <source>
        <dbReference type="ARBA" id="ARBA00022650"/>
    </source>
</evidence>
<reference evidence="21" key="1">
    <citation type="submission" date="2023-01" db="EMBL/GenBank/DDBJ databases">
        <title>Genome assembly of the deep-sea coral Lophelia pertusa.</title>
        <authorList>
            <person name="Herrera S."/>
            <person name="Cordes E."/>
        </authorList>
    </citation>
    <scope>NUCLEOTIDE SEQUENCE</scope>
    <source>
        <strain evidence="21">USNM1676648</strain>
        <tissue evidence="21">Polyp</tissue>
    </source>
</reference>
<keyword evidence="6 17" id="KW-0028">Amino-acid biosynthesis</keyword>
<dbReference type="InterPro" id="IPR005766">
    <property type="entry name" value="P5_carboxy_syn"/>
</dbReference>
<feature type="region of interest" description="Disordered" evidence="18">
    <location>
        <begin position="773"/>
        <end position="793"/>
    </location>
</feature>
<dbReference type="InterPro" id="IPR005715">
    <property type="entry name" value="Glu_5kinase/COase_Synthase"/>
</dbReference>
<comment type="similarity">
    <text evidence="4 17">In the N-terminal section; belongs to the glutamate 5-kinase family.</text>
</comment>
<evidence type="ECO:0000259" key="20">
    <source>
        <dbReference type="Pfam" id="PF00696"/>
    </source>
</evidence>
<dbReference type="SUPFAM" id="SSF53633">
    <property type="entry name" value="Carbamate kinase-like"/>
    <property type="match status" value="1"/>
</dbReference>
<keyword evidence="9 17" id="KW-0547">Nucleotide-binding</keyword>
<dbReference type="HAMAP" id="MF_00456">
    <property type="entry name" value="ProB"/>
    <property type="match status" value="1"/>
</dbReference>
<evidence type="ECO:0000256" key="12">
    <source>
        <dbReference type="ARBA" id="ARBA00022857"/>
    </source>
</evidence>
<accession>A0A9X0D9M2</accession>
<evidence type="ECO:0000256" key="9">
    <source>
        <dbReference type="ARBA" id="ARBA00022741"/>
    </source>
</evidence>
<keyword evidence="22" id="KW-1185">Reference proteome</keyword>
<evidence type="ECO:0000256" key="1">
    <source>
        <dbReference type="ARBA" id="ARBA00004985"/>
    </source>
</evidence>
<dbReference type="PANTHER" id="PTHR11063:SF8">
    <property type="entry name" value="DELTA-1-PYRROLINE-5-CARBOXYLATE SYNTHASE"/>
    <property type="match status" value="1"/>
</dbReference>
<evidence type="ECO:0000256" key="10">
    <source>
        <dbReference type="ARBA" id="ARBA00022777"/>
    </source>
</evidence>
<dbReference type="PIRSF" id="PIRSF036429">
    <property type="entry name" value="P5C_syn"/>
    <property type="match status" value="1"/>
</dbReference>
<evidence type="ECO:0000256" key="5">
    <source>
        <dbReference type="ARBA" id="ARBA00022490"/>
    </source>
</evidence>
<dbReference type="Pfam" id="PF00171">
    <property type="entry name" value="Aldedh"/>
    <property type="match status" value="1"/>
</dbReference>
<dbReference type="InterPro" id="IPR000965">
    <property type="entry name" value="GPR_dom"/>
</dbReference>
<dbReference type="NCBIfam" id="TIGR01027">
    <property type="entry name" value="proB"/>
    <property type="match status" value="1"/>
</dbReference>
<keyword evidence="12 17" id="KW-0521">NADP</keyword>
<organism evidence="21 22">
    <name type="scientific">Desmophyllum pertusum</name>
    <dbReference type="NCBI Taxonomy" id="174260"/>
    <lineage>
        <taxon>Eukaryota</taxon>
        <taxon>Metazoa</taxon>
        <taxon>Cnidaria</taxon>
        <taxon>Anthozoa</taxon>
        <taxon>Hexacorallia</taxon>
        <taxon>Scleractinia</taxon>
        <taxon>Caryophylliina</taxon>
        <taxon>Caryophylliidae</taxon>
        <taxon>Desmophyllum</taxon>
    </lineage>
</organism>
<evidence type="ECO:0000256" key="14">
    <source>
        <dbReference type="ARBA" id="ARBA00023268"/>
    </source>
</evidence>
<dbReference type="EMBL" id="MU825412">
    <property type="protein sequence ID" value="KAJ7390703.1"/>
    <property type="molecule type" value="Genomic_DNA"/>
</dbReference>
<evidence type="ECO:0000256" key="8">
    <source>
        <dbReference type="ARBA" id="ARBA00022679"/>
    </source>
</evidence>
<feature type="domain" description="Aspartate/glutamate/uridylate kinase" evidence="20">
    <location>
        <begin position="57"/>
        <end position="310"/>
    </location>
</feature>
<dbReference type="GO" id="GO:0055129">
    <property type="term" value="P:L-proline biosynthetic process"/>
    <property type="evidence" value="ECO:0007669"/>
    <property type="project" value="UniProtKB-UniRule"/>
</dbReference>
<dbReference type="CDD" id="cd07079">
    <property type="entry name" value="ALDH_F18-19_ProA-GPR"/>
    <property type="match status" value="1"/>
</dbReference>
<dbReference type="FunFam" id="3.40.1160.10:FF:000006">
    <property type="entry name" value="Glutamate 5-kinase"/>
    <property type="match status" value="1"/>
</dbReference>
<comment type="caution">
    <text evidence="21">The sequence shown here is derived from an EMBL/GenBank/DDBJ whole genome shotgun (WGS) entry which is preliminary data.</text>
</comment>
<dbReference type="PROSITE" id="PS01223">
    <property type="entry name" value="PROA"/>
    <property type="match status" value="1"/>
</dbReference>
<proteinExistence type="inferred from homology"/>
<dbReference type="InterPro" id="IPR019797">
    <property type="entry name" value="Glutamate_5-kinase_CS"/>
</dbReference>
<dbReference type="OrthoDB" id="1934954at2759"/>
<dbReference type="Gene3D" id="3.40.1160.10">
    <property type="entry name" value="Acetylglutamate kinase-like"/>
    <property type="match status" value="1"/>
</dbReference>
<comment type="similarity">
    <text evidence="3 17">In the C-terminal section; belongs to the gamma-glutamyl phosphate reductase family.</text>
</comment>
<gene>
    <name evidence="21" type="ORF">OS493_022780</name>
</gene>
<dbReference type="GO" id="GO:0005739">
    <property type="term" value="C:mitochondrion"/>
    <property type="evidence" value="ECO:0007669"/>
    <property type="project" value="UniProtKB-UniRule"/>
</dbReference>
<keyword evidence="11 17" id="KW-0067">ATP-binding</keyword>
<comment type="pathway">
    <text evidence="1 17">Amino-acid biosynthesis; L-proline biosynthesis; L-glutamate 5-semialdehyde from L-glutamate: step 2/2.</text>
</comment>
<evidence type="ECO:0000256" key="16">
    <source>
        <dbReference type="ARBA" id="ARBA00049141"/>
    </source>
</evidence>
<dbReference type="EC" id="2.7.2.11" evidence="17"/>
<evidence type="ECO:0000313" key="22">
    <source>
        <dbReference type="Proteomes" id="UP001163046"/>
    </source>
</evidence>
<evidence type="ECO:0000256" key="4">
    <source>
        <dbReference type="ARBA" id="ARBA00009302"/>
    </source>
</evidence>
<evidence type="ECO:0000256" key="18">
    <source>
        <dbReference type="SAM" id="MobiDB-lite"/>
    </source>
</evidence>
<dbReference type="InterPro" id="IPR001048">
    <property type="entry name" value="Asp/Glu/Uridylate_kinase"/>
</dbReference>
<dbReference type="GO" id="GO:0004350">
    <property type="term" value="F:glutamate-5-semialdehyde dehydrogenase activity"/>
    <property type="evidence" value="ECO:0007669"/>
    <property type="project" value="UniProtKB-UniRule"/>
</dbReference>
<keyword evidence="8 17" id="KW-0808">Transferase</keyword>
<dbReference type="PRINTS" id="PR00474">
    <property type="entry name" value="GLU5KINASE"/>
</dbReference>
<dbReference type="NCBIfam" id="NF001221">
    <property type="entry name" value="PRK00197.1"/>
    <property type="match status" value="1"/>
</dbReference>
<keyword evidence="10 17" id="KW-0418">Kinase</keyword>
<dbReference type="Proteomes" id="UP001163046">
    <property type="component" value="Unassembled WGS sequence"/>
</dbReference>
<comment type="catalytic activity">
    <reaction evidence="15 17">
        <text>L-glutamate 5-semialdehyde + phosphate + NADP(+) = L-glutamyl 5-phosphate + NADPH + H(+)</text>
        <dbReference type="Rhea" id="RHEA:19541"/>
        <dbReference type="ChEBI" id="CHEBI:15378"/>
        <dbReference type="ChEBI" id="CHEBI:43474"/>
        <dbReference type="ChEBI" id="CHEBI:57783"/>
        <dbReference type="ChEBI" id="CHEBI:58066"/>
        <dbReference type="ChEBI" id="CHEBI:58274"/>
        <dbReference type="ChEBI" id="CHEBI:58349"/>
        <dbReference type="EC" id="1.2.1.41"/>
    </reaction>
</comment>
<dbReference type="NCBIfam" id="TIGR00407">
    <property type="entry name" value="proA"/>
    <property type="match status" value="1"/>
</dbReference>
<dbReference type="AlphaFoldDB" id="A0A9X0D9M2"/>
<evidence type="ECO:0000259" key="19">
    <source>
        <dbReference type="Pfam" id="PF00171"/>
    </source>
</evidence>
<evidence type="ECO:0000256" key="11">
    <source>
        <dbReference type="ARBA" id="ARBA00022840"/>
    </source>
</evidence>
<dbReference type="EC" id="1.2.1.41" evidence="17"/>
<dbReference type="InterPro" id="IPR016162">
    <property type="entry name" value="Ald_DH_N"/>
</dbReference>